<dbReference type="RefSeq" id="WP_063701873.1">
    <property type="nucleotide sequence ID" value="NZ_LUUB01000065.1"/>
</dbReference>
<sequence>MQEPLQLLTDLGQIREAFSIWRKAMEQHGYRLASVWWLPESKMYFRSKGNDFKLGLDSTGENWTVELNEPEQGTENPLSGIARNSIGQRYLLRQGVLHKNAQSLRIESNEFEERTGLKPADVTIDGKPAKRSWFIVTALDLPTAEICQNTAAFVEGCGLARNPDAAAVAKQDDERLAQLFGKPEQGGRITGHPTINHNQRHRIQGEVWQKLQALLAADGRRLDKPRHARGYEVDGEIETPTERLLLEIKTDTTASDIYAGIGQLIVLSEAITAAFRPPSGPSSGLAIRRPY</sequence>
<reference evidence="1 2" key="1">
    <citation type="submission" date="2016-03" db="EMBL/GenBank/DDBJ databases">
        <title>Draft Genome Sequence of the Strain BR 10245 (Bradyrhizobium sp.) isolated from nodules of Centrolobium paraense.</title>
        <authorList>
            <person name="Simoes-Araujo J.L.Sr."/>
            <person name="Barauna A.C."/>
            <person name="Silva K."/>
            <person name="Zilli J.E."/>
        </authorList>
    </citation>
    <scope>NUCLEOTIDE SEQUENCE [LARGE SCALE GENOMIC DNA]</scope>
    <source>
        <strain evidence="1 2">BR 10245</strain>
    </source>
</reference>
<keyword evidence="2" id="KW-1185">Reference proteome</keyword>
<dbReference type="Proteomes" id="UP000076959">
    <property type="component" value="Unassembled WGS sequence"/>
</dbReference>
<protein>
    <submittedName>
        <fullName evidence="1">Uncharacterized protein</fullName>
    </submittedName>
</protein>
<dbReference type="EMBL" id="LUUB01000065">
    <property type="protein sequence ID" value="OAF07723.1"/>
    <property type="molecule type" value="Genomic_DNA"/>
</dbReference>
<comment type="caution">
    <text evidence="1">The sequence shown here is derived from an EMBL/GenBank/DDBJ whole genome shotgun (WGS) entry which is preliminary data.</text>
</comment>
<dbReference type="OrthoDB" id="9781481at2"/>
<dbReference type="AlphaFoldDB" id="A0A176YM73"/>
<gene>
    <name evidence="1" type="ORF">AYJ54_16545</name>
</gene>
<evidence type="ECO:0000313" key="1">
    <source>
        <dbReference type="EMBL" id="OAF07723.1"/>
    </source>
</evidence>
<accession>A0A176YM73</accession>
<evidence type="ECO:0000313" key="2">
    <source>
        <dbReference type="Proteomes" id="UP000076959"/>
    </source>
</evidence>
<name>A0A176YM73_9BRAD</name>
<organism evidence="1 2">
    <name type="scientific">Bradyrhizobium centrolobii</name>
    <dbReference type="NCBI Taxonomy" id="1505087"/>
    <lineage>
        <taxon>Bacteria</taxon>
        <taxon>Pseudomonadati</taxon>
        <taxon>Pseudomonadota</taxon>
        <taxon>Alphaproteobacteria</taxon>
        <taxon>Hyphomicrobiales</taxon>
        <taxon>Nitrobacteraceae</taxon>
        <taxon>Bradyrhizobium</taxon>
    </lineage>
</organism>
<proteinExistence type="predicted"/>